<comment type="caution">
    <text evidence="2">The sequence shown here is derived from an EMBL/GenBank/DDBJ whole genome shotgun (WGS) entry which is preliminary data.</text>
</comment>
<evidence type="ECO:0000313" key="3">
    <source>
        <dbReference type="Proteomes" id="UP000030004"/>
    </source>
</evidence>
<proteinExistence type="predicted"/>
<keyword evidence="3" id="KW-1185">Reference proteome</keyword>
<keyword evidence="1" id="KW-0732">Signal</keyword>
<sequence length="185" mass="19733">MKRLFLALAAISVMAACTRNPDVLPPEQLAPLAYRSSAAPSLKLYTVVNRRTNSGAHTALAVNGSETVLFDPAGGFEAQDIVRSGDVIYGFSPAVDRAFTSAHARTEFLVTTQTIPVSAQVAEMALQMVKANGPVAAAHCAASTSSILKSLPGFESIEQTYYPKKLEEQLVNFPGVQGQTYLEND</sequence>
<gene>
    <name evidence="2" type="ORF">ATO9_05210</name>
</gene>
<dbReference type="RefSeq" id="WP_043746252.1">
    <property type="nucleotide sequence ID" value="NZ_AQQX01000002.1"/>
</dbReference>
<accession>A0A0A0EGK2</accession>
<dbReference type="eggNOG" id="ENOG50315W2">
    <property type="taxonomic scope" value="Bacteria"/>
</dbReference>
<feature type="chain" id="PRO_5012045535" description="Lipoprotein" evidence="1">
    <location>
        <begin position="16"/>
        <end position="185"/>
    </location>
</feature>
<dbReference type="STRING" id="1461694.ATO9_05210"/>
<evidence type="ECO:0000256" key="1">
    <source>
        <dbReference type="SAM" id="SignalP"/>
    </source>
</evidence>
<dbReference type="Proteomes" id="UP000030004">
    <property type="component" value="Unassembled WGS sequence"/>
</dbReference>
<dbReference type="OrthoDB" id="7666390at2"/>
<dbReference type="AlphaFoldDB" id="A0A0A0EGK2"/>
<dbReference type="PROSITE" id="PS51257">
    <property type="entry name" value="PROKAR_LIPOPROTEIN"/>
    <property type="match status" value="1"/>
</dbReference>
<evidence type="ECO:0008006" key="4">
    <source>
        <dbReference type="Google" id="ProtNLM"/>
    </source>
</evidence>
<feature type="signal peptide" evidence="1">
    <location>
        <begin position="1"/>
        <end position="15"/>
    </location>
</feature>
<reference evidence="2 3" key="1">
    <citation type="journal article" date="2015" name="Antonie Van Leeuwenhoek">
        <title>Pseudooceanicola atlanticus gen. nov. sp. nov., isolated from surface seawater of the Atlantic Ocean and reclassification of Oceanicola batsensis, Oceanicola marinus, Oceanicola nitratireducens, Oceanicola nanhaiensis, Oceanicola antarcticus and Oceanicola flagellatus, as Pseudooceanicola batsensis comb. nov., Pseudooceanicola marinus comb. nov., Pseudooceanicola nitratireducens comb. nov., Pseudooceanicola nanhaiensis comb. nov., Pseudooceanicola antarcticus comb. nov., and Pseudooceanicola flagellatus comb. nov.</title>
        <authorList>
            <person name="Lai Q."/>
            <person name="Li G."/>
            <person name="Liu X."/>
            <person name="Du Y."/>
            <person name="Sun F."/>
            <person name="Shao Z."/>
        </authorList>
    </citation>
    <scope>NUCLEOTIDE SEQUENCE [LARGE SCALE GENOMIC DNA]</scope>
    <source>
        <strain evidence="2 3">22II-s11g</strain>
    </source>
</reference>
<name>A0A0A0EGK2_9RHOB</name>
<evidence type="ECO:0000313" key="2">
    <source>
        <dbReference type="EMBL" id="KGM49425.1"/>
    </source>
</evidence>
<organism evidence="2 3">
    <name type="scientific">Pseudooceanicola atlanticus</name>
    <dbReference type="NCBI Taxonomy" id="1461694"/>
    <lineage>
        <taxon>Bacteria</taxon>
        <taxon>Pseudomonadati</taxon>
        <taxon>Pseudomonadota</taxon>
        <taxon>Alphaproteobacteria</taxon>
        <taxon>Rhodobacterales</taxon>
        <taxon>Paracoccaceae</taxon>
        <taxon>Pseudooceanicola</taxon>
    </lineage>
</organism>
<dbReference type="EMBL" id="AQQX01000002">
    <property type="protein sequence ID" value="KGM49425.1"/>
    <property type="molecule type" value="Genomic_DNA"/>
</dbReference>
<protein>
    <recommendedName>
        <fullName evidence="4">Lipoprotein</fullName>
    </recommendedName>
</protein>